<comment type="caution">
    <text evidence="2">The sequence shown here is derived from an EMBL/GenBank/DDBJ whole genome shotgun (WGS) entry which is preliminary data.</text>
</comment>
<feature type="non-terminal residue" evidence="2">
    <location>
        <position position="1"/>
    </location>
</feature>
<protein>
    <submittedName>
        <fullName evidence="2">Uncharacterized protein</fullName>
    </submittedName>
</protein>
<dbReference type="AlphaFoldDB" id="A0A177AYM1"/>
<sequence>KNQDRKPIYSLERSARQTSSSTYHNSAQLFYKPQSLNVTTYDSDNILSQNGSERRSQNVRAEEHVQHANSINNVDNFGMDTTTENETDNFDSNVDIQWETMDSNFVNELMIDSRFVAQRNAILFRSFNVRNGGINPLTERSKDRTNSFKLEMEHNSNLNGCVEIFDGDIDQIDVFMNMFKNDGSDLKRSCFPSQITENQNNLLIKDQDYVYKALFQTMSA</sequence>
<gene>
    <name evidence="2" type="ORF">A3Q56_05764</name>
</gene>
<proteinExistence type="predicted"/>
<evidence type="ECO:0000313" key="3">
    <source>
        <dbReference type="Proteomes" id="UP000078046"/>
    </source>
</evidence>
<evidence type="ECO:0000313" key="2">
    <source>
        <dbReference type="EMBL" id="OAF66511.1"/>
    </source>
</evidence>
<accession>A0A177AYM1</accession>
<name>A0A177AYM1_9BILA</name>
<dbReference type="EMBL" id="LWCA01000911">
    <property type="protein sequence ID" value="OAF66511.1"/>
    <property type="molecule type" value="Genomic_DNA"/>
</dbReference>
<reference evidence="2 3" key="1">
    <citation type="submission" date="2016-04" db="EMBL/GenBank/DDBJ databases">
        <title>The genome of Intoshia linei affirms orthonectids as highly simplified spiralians.</title>
        <authorList>
            <person name="Mikhailov K.V."/>
            <person name="Slusarev G.S."/>
            <person name="Nikitin M.A."/>
            <person name="Logacheva M.D."/>
            <person name="Penin A."/>
            <person name="Aleoshin V."/>
            <person name="Panchin Y.V."/>
        </authorList>
    </citation>
    <scope>NUCLEOTIDE SEQUENCE [LARGE SCALE GENOMIC DNA]</scope>
    <source>
        <strain evidence="2">Intl2013</strain>
        <tissue evidence="2">Whole animal</tissue>
    </source>
</reference>
<evidence type="ECO:0000256" key="1">
    <source>
        <dbReference type="SAM" id="MobiDB-lite"/>
    </source>
</evidence>
<dbReference type="Proteomes" id="UP000078046">
    <property type="component" value="Unassembled WGS sequence"/>
</dbReference>
<keyword evidence="3" id="KW-1185">Reference proteome</keyword>
<feature type="region of interest" description="Disordered" evidence="1">
    <location>
        <begin position="1"/>
        <end position="23"/>
    </location>
</feature>
<organism evidence="2 3">
    <name type="scientific">Intoshia linei</name>
    <dbReference type="NCBI Taxonomy" id="1819745"/>
    <lineage>
        <taxon>Eukaryota</taxon>
        <taxon>Metazoa</taxon>
        <taxon>Spiralia</taxon>
        <taxon>Lophotrochozoa</taxon>
        <taxon>Mesozoa</taxon>
        <taxon>Orthonectida</taxon>
        <taxon>Rhopaluridae</taxon>
        <taxon>Intoshia</taxon>
    </lineage>
</organism>